<evidence type="ECO:0000313" key="3">
    <source>
        <dbReference type="Proteomes" id="UP001549257"/>
    </source>
</evidence>
<organism evidence="2 3">
    <name type="scientific">Conyzicola nivalis</name>
    <dbReference type="NCBI Taxonomy" id="1477021"/>
    <lineage>
        <taxon>Bacteria</taxon>
        <taxon>Bacillati</taxon>
        <taxon>Actinomycetota</taxon>
        <taxon>Actinomycetes</taxon>
        <taxon>Micrococcales</taxon>
        <taxon>Microbacteriaceae</taxon>
        <taxon>Conyzicola</taxon>
    </lineage>
</organism>
<proteinExistence type="predicted"/>
<feature type="compositionally biased region" description="Basic and acidic residues" evidence="1">
    <location>
        <begin position="208"/>
        <end position="217"/>
    </location>
</feature>
<evidence type="ECO:0000256" key="1">
    <source>
        <dbReference type="SAM" id="MobiDB-lite"/>
    </source>
</evidence>
<sequence length="474" mass="51174">MRSSDFHQYLDHCGRLYTEAILSGYGAAALRRFGGVFVIAAADAEWLRVERGGYLGVIDRNRDGQEIRPLAAQRWRAFRGRIEGAVASGRAPTEVLATTLREEYGTSPHTPEQVEALLARAAGPDGGPAASGWIIELRTWEWRLRNRLEVATDTFGSIAMTVYLIATAHGWHNATPEQWDKAVEAGRVGANVGRLLGGVSAFGAGRAGNRELSRGVPERPVAAEMRGATDRGTTTRPTPNPVQARRQPEPSPAPAPPPPSAPAPAPAPQIAARGRAPVDVDPHGVERAFAPGAPFRGGGVTVSSAYADLEGALGSRLSPRMRSAISVVTGRFPPSLRAIWVTRGTSDASTRLNEVRRLWNLGTPDAQAAARTLAREQVYGQWRDRFWTAVRAQMKSDAGLKAMFDDAGLEFGGASGAPFWTMPDGRRQTLTIDHFDVRLSDDPTRCVDIANLALSPSRENSVNLEGLRNKDPFQ</sequence>
<dbReference type="EMBL" id="JBEPSJ010000003">
    <property type="protein sequence ID" value="MET4583226.1"/>
    <property type="molecule type" value="Genomic_DNA"/>
</dbReference>
<dbReference type="Proteomes" id="UP001549257">
    <property type="component" value="Unassembled WGS sequence"/>
</dbReference>
<comment type="caution">
    <text evidence="2">The sequence shown here is derived from an EMBL/GenBank/DDBJ whole genome shotgun (WGS) entry which is preliminary data.</text>
</comment>
<feature type="compositionally biased region" description="Pro residues" evidence="1">
    <location>
        <begin position="249"/>
        <end position="267"/>
    </location>
</feature>
<gene>
    <name evidence="2" type="ORF">ABIE21_002745</name>
</gene>
<dbReference type="RefSeq" id="WP_354025388.1">
    <property type="nucleotide sequence ID" value="NZ_JBEPSJ010000003.1"/>
</dbReference>
<keyword evidence="3" id="KW-1185">Reference proteome</keyword>
<reference evidence="2 3" key="1">
    <citation type="submission" date="2024-06" db="EMBL/GenBank/DDBJ databases">
        <title>Sorghum-associated microbial communities from plants grown in Nebraska, USA.</title>
        <authorList>
            <person name="Schachtman D."/>
        </authorList>
    </citation>
    <scope>NUCLEOTIDE SEQUENCE [LARGE SCALE GENOMIC DNA]</scope>
    <source>
        <strain evidence="2 3">2857</strain>
    </source>
</reference>
<feature type="region of interest" description="Disordered" evidence="1">
    <location>
        <begin position="203"/>
        <end position="275"/>
    </location>
</feature>
<accession>A0ABV2QQA0</accession>
<protein>
    <submittedName>
        <fullName evidence="2">Uncharacterized protein</fullName>
    </submittedName>
</protein>
<evidence type="ECO:0000313" key="2">
    <source>
        <dbReference type="EMBL" id="MET4583226.1"/>
    </source>
</evidence>
<name>A0ABV2QQA0_9MICO</name>